<evidence type="ECO:0000256" key="7">
    <source>
        <dbReference type="ARBA" id="ARBA00023014"/>
    </source>
</evidence>
<comment type="cofactor">
    <cofactor evidence="1">
        <name>Mo-bis(molybdopterin guanine dinucleotide)</name>
        <dbReference type="ChEBI" id="CHEBI:60539"/>
    </cofactor>
</comment>
<reference evidence="9 10" key="1">
    <citation type="journal article" date="2014" name="BMC Genomics">
        <title>Comparison of environmental and isolate Sulfobacillus genomes reveals diverse carbon, sulfur, nitrogen, and hydrogen metabolisms.</title>
        <authorList>
            <person name="Justice N.B."/>
            <person name="Norman A."/>
            <person name="Brown C.T."/>
            <person name="Singh A."/>
            <person name="Thomas B.C."/>
            <person name="Banfield J.F."/>
        </authorList>
    </citation>
    <scope>NUCLEOTIDE SEQUENCE [LARGE SCALE GENOMIC DNA]</scope>
    <source>
        <strain evidence="9">AMDSBA1</strain>
    </source>
</reference>
<evidence type="ECO:0000256" key="2">
    <source>
        <dbReference type="ARBA" id="ARBA00010312"/>
    </source>
</evidence>
<evidence type="ECO:0000256" key="5">
    <source>
        <dbReference type="ARBA" id="ARBA00023002"/>
    </source>
</evidence>
<dbReference type="PANTHER" id="PTHR43742">
    <property type="entry name" value="TRIMETHYLAMINE-N-OXIDE REDUCTASE"/>
    <property type="match status" value="1"/>
</dbReference>
<keyword evidence="3" id="KW-0500">Molybdenum</keyword>
<dbReference type="AlphaFoldDB" id="A0A2T2WS91"/>
<comment type="similarity">
    <text evidence="2">Belongs to the prokaryotic molybdopterin-containing oxidoreductase family.</text>
</comment>
<dbReference type="InterPro" id="IPR009010">
    <property type="entry name" value="Asp_de-COase-like_dom_sf"/>
</dbReference>
<dbReference type="PROSITE" id="PS51669">
    <property type="entry name" value="4FE4S_MOW_BIS_MGD"/>
    <property type="match status" value="1"/>
</dbReference>
<sequence length="807" mass="91784">MPEMKPDYRPQESTKDYDTVRRTTCTNQCESGCGMKIFLKEGRIVDIMGDETHPLSRGGLCSKGTSQFQRYYDPLRVHYPQIRKSLDDPYQRVSWDEAIDFVAERLTLLRQRYGPESLAIFRTGRASMGQKVGGGRFGHFFGTPNVFGQGPICCESPGAAMNYVFGAEGFGRLMNPSPDWKNARCILMVGTEMASQEVITYRAILDAKDAGAKIIGVDTRFNSSMSKADLFLMVRNNTDTALFMAMANIIIQEQLYDKKFVDKWVYGFDEYKEACREWTPEKAERVTMVDRNLIIKAARLFASSKPAMATGCLGTAQQYNSNNTNRSIAALLALTGNIGIKGGGWNWLHNCRPPLSYGHDTHDLPEPRRPVIADNLLPWGDNSVPVIINAMLYGKPYPIRGLIWNGNHLPQFPNVTKTERALRNNLITVHLSIYPNHTYHFAHASFPIAMGMETESICHHGNNRLIQWHNKVIEYQHEHRPDLFFYAKLAQKLGFGDKFPWLTNNDTDVDEKGFTNWLLNEDHMTRGMSSFNLDPEHNPRGGIMWPAETEAEATYQDPEATLRGKWIMYREGDPYPGTDSRFPTPSGKIELASPALEKLGWDRVPRHREGSESWIANPERARKYPISLNTCRITASFHEGGHWWPWADELIPDRYIQIHPELAKILGIEDGDTVVLENDRGSIDGPAWVTEMVPPWGCWVNFGFDRYQPFHPYETVNVVIDDIIKDPVYGQIQWKSMAVRVYLKGTDGTMAASMIHDYLKKKYPNLFNDDGVLLGTYKDRNWDYEEKEPWVDPFSGAMAVAGLKTGE</sequence>
<dbReference type="SUPFAM" id="SSF50692">
    <property type="entry name" value="ADC-like"/>
    <property type="match status" value="1"/>
</dbReference>
<protein>
    <recommendedName>
        <fullName evidence="8">4Fe-4S Mo/W bis-MGD-type domain-containing protein</fullName>
    </recommendedName>
</protein>
<dbReference type="GO" id="GO:0046872">
    <property type="term" value="F:metal ion binding"/>
    <property type="evidence" value="ECO:0007669"/>
    <property type="project" value="UniProtKB-KW"/>
</dbReference>
<organism evidence="9 10">
    <name type="scientific">Sulfobacillus benefaciens</name>
    <dbReference type="NCBI Taxonomy" id="453960"/>
    <lineage>
        <taxon>Bacteria</taxon>
        <taxon>Bacillati</taxon>
        <taxon>Bacillota</taxon>
        <taxon>Clostridia</taxon>
        <taxon>Eubacteriales</taxon>
        <taxon>Clostridiales Family XVII. Incertae Sedis</taxon>
        <taxon>Sulfobacillus</taxon>
    </lineage>
</organism>
<keyword evidence="4" id="KW-0479">Metal-binding</keyword>
<dbReference type="Gene3D" id="3.40.228.10">
    <property type="entry name" value="Dimethylsulfoxide Reductase, domain 2"/>
    <property type="match status" value="1"/>
</dbReference>
<dbReference type="EMBL" id="PXYT01000060">
    <property type="protein sequence ID" value="PSR25107.1"/>
    <property type="molecule type" value="Genomic_DNA"/>
</dbReference>
<dbReference type="InterPro" id="IPR006656">
    <property type="entry name" value="Mopterin_OxRdtase"/>
</dbReference>
<accession>A0A2T2WS91</accession>
<feature type="domain" description="4Fe-4S Mo/W bis-MGD-type" evidence="8">
    <location>
        <begin position="18"/>
        <end position="75"/>
    </location>
</feature>
<dbReference type="PANTHER" id="PTHR43742:SF6">
    <property type="entry name" value="OXIDOREDUCTASE YYAE-RELATED"/>
    <property type="match status" value="1"/>
</dbReference>
<dbReference type="SUPFAM" id="SSF53706">
    <property type="entry name" value="Formate dehydrogenase/DMSO reductase, domains 1-3"/>
    <property type="match status" value="1"/>
</dbReference>
<dbReference type="Gene3D" id="2.20.25.90">
    <property type="entry name" value="ADC-like domains"/>
    <property type="match status" value="1"/>
</dbReference>
<proteinExistence type="inferred from homology"/>
<dbReference type="InterPro" id="IPR050612">
    <property type="entry name" value="Prok_Mopterin_Oxidored"/>
</dbReference>
<keyword evidence="6" id="KW-0408">Iron</keyword>
<dbReference type="InterPro" id="IPR006655">
    <property type="entry name" value="Mopterin_OxRdtase_prok_CS"/>
</dbReference>
<evidence type="ECO:0000256" key="6">
    <source>
        <dbReference type="ARBA" id="ARBA00023004"/>
    </source>
</evidence>
<evidence type="ECO:0000256" key="3">
    <source>
        <dbReference type="ARBA" id="ARBA00022505"/>
    </source>
</evidence>
<dbReference type="InterPro" id="IPR006963">
    <property type="entry name" value="Mopterin_OxRdtase_4Fe-4S_dom"/>
</dbReference>
<dbReference type="GO" id="GO:0051536">
    <property type="term" value="F:iron-sulfur cluster binding"/>
    <property type="evidence" value="ECO:0007669"/>
    <property type="project" value="UniProtKB-KW"/>
</dbReference>
<evidence type="ECO:0000256" key="1">
    <source>
        <dbReference type="ARBA" id="ARBA00001942"/>
    </source>
</evidence>
<evidence type="ECO:0000313" key="10">
    <source>
        <dbReference type="Proteomes" id="UP000242699"/>
    </source>
</evidence>
<dbReference type="Gene3D" id="2.40.40.20">
    <property type="match status" value="1"/>
</dbReference>
<dbReference type="Pfam" id="PF04879">
    <property type="entry name" value="Molybdop_Fe4S4"/>
    <property type="match status" value="1"/>
</dbReference>
<dbReference type="InterPro" id="IPR006657">
    <property type="entry name" value="MoPterin_dinucl-bd_dom"/>
</dbReference>
<evidence type="ECO:0000256" key="4">
    <source>
        <dbReference type="ARBA" id="ARBA00022723"/>
    </source>
</evidence>
<keyword evidence="5" id="KW-0560">Oxidoreductase</keyword>
<evidence type="ECO:0000313" key="9">
    <source>
        <dbReference type="EMBL" id="PSR25107.1"/>
    </source>
</evidence>
<dbReference type="Proteomes" id="UP000242699">
    <property type="component" value="Unassembled WGS sequence"/>
</dbReference>
<dbReference type="GO" id="GO:0016491">
    <property type="term" value="F:oxidoreductase activity"/>
    <property type="evidence" value="ECO:0007669"/>
    <property type="project" value="UniProtKB-KW"/>
</dbReference>
<name>A0A2T2WS91_9FIRM</name>
<dbReference type="Pfam" id="PF01568">
    <property type="entry name" value="Molydop_binding"/>
    <property type="match status" value="1"/>
</dbReference>
<dbReference type="PROSITE" id="PS00932">
    <property type="entry name" value="MOLYBDOPTERIN_PROK_3"/>
    <property type="match status" value="1"/>
</dbReference>
<evidence type="ECO:0000259" key="8">
    <source>
        <dbReference type="PROSITE" id="PS51669"/>
    </source>
</evidence>
<dbReference type="SMART" id="SM00926">
    <property type="entry name" value="Molybdop_Fe4S4"/>
    <property type="match status" value="1"/>
</dbReference>
<dbReference type="GO" id="GO:0043546">
    <property type="term" value="F:molybdopterin cofactor binding"/>
    <property type="evidence" value="ECO:0007669"/>
    <property type="project" value="InterPro"/>
</dbReference>
<gene>
    <name evidence="9" type="ORF">C7B43_17575</name>
</gene>
<dbReference type="Gene3D" id="3.40.50.740">
    <property type="match status" value="1"/>
</dbReference>
<keyword evidence="7" id="KW-0411">Iron-sulfur</keyword>
<dbReference type="Pfam" id="PF00384">
    <property type="entry name" value="Molybdopterin"/>
    <property type="match status" value="1"/>
</dbReference>
<comment type="caution">
    <text evidence="9">The sequence shown here is derived from an EMBL/GenBank/DDBJ whole genome shotgun (WGS) entry which is preliminary data.</text>
</comment>